<evidence type="ECO:0000256" key="2">
    <source>
        <dbReference type="ARBA" id="ARBA00007330"/>
    </source>
</evidence>
<dbReference type="EMBL" id="FZOS01000002">
    <property type="protein sequence ID" value="SNS16978.1"/>
    <property type="molecule type" value="Genomic_DNA"/>
</dbReference>
<dbReference type="Gene3D" id="3.30.9.10">
    <property type="entry name" value="D-Amino Acid Oxidase, subunit A, domain 2"/>
    <property type="match status" value="1"/>
</dbReference>
<dbReference type="GO" id="GO:0004368">
    <property type="term" value="F:glycerol-3-phosphate dehydrogenase (quinone) activity"/>
    <property type="evidence" value="ECO:0007669"/>
    <property type="project" value="UniProtKB-EC"/>
</dbReference>
<proteinExistence type="inferred from homology"/>
<dbReference type="NCBIfam" id="NF008899">
    <property type="entry name" value="PRK12266.1"/>
    <property type="match status" value="1"/>
</dbReference>
<dbReference type="PRINTS" id="PR01001">
    <property type="entry name" value="FADG3PDH"/>
</dbReference>
<comment type="catalytic activity">
    <reaction evidence="6">
        <text>a quinone + sn-glycerol 3-phosphate = dihydroxyacetone phosphate + a quinol</text>
        <dbReference type="Rhea" id="RHEA:18977"/>
        <dbReference type="ChEBI" id="CHEBI:24646"/>
        <dbReference type="ChEBI" id="CHEBI:57597"/>
        <dbReference type="ChEBI" id="CHEBI:57642"/>
        <dbReference type="ChEBI" id="CHEBI:132124"/>
        <dbReference type="EC" id="1.1.5.3"/>
    </reaction>
</comment>
<evidence type="ECO:0000259" key="8">
    <source>
        <dbReference type="Pfam" id="PF16901"/>
    </source>
</evidence>
<comment type="cofactor">
    <cofactor evidence="1 6">
        <name>FAD</name>
        <dbReference type="ChEBI" id="CHEBI:57692"/>
    </cofactor>
</comment>
<dbReference type="GO" id="GO:0009331">
    <property type="term" value="C:glycerol-3-phosphate dehydrogenase (FAD) complex"/>
    <property type="evidence" value="ECO:0007669"/>
    <property type="project" value="UniProtKB-UniRule"/>
</dbReference>
<evidence type="ECO:0000313" key="9">
    <source>
        <dbReference type="EMBL" id="SNS16978.1"/>
    </source>
</evidence>
<dbReference type="InterPro" id="IPR006076">
    <property type="entry name" value="FAD-dep_OxRdtase"/>
</dbReference>
<dbReference type="Gene3D" id="6.10.250.1890">
    <property type="match status" value="1"/>
</dbReference>
<dbReference type="InterPro" id="IPR036188">
    <property type="entry name" value="FAD/NAD-bd_sf"/>
</dbReference>
<dbReference type="Gene3D" id="1.10.8.870">
    <property type="entry name" value="Alpha-glycerophosphate oxidase, cap domain"/>
    <property type="match status" value="1"/>
</dbReference>
<feature type="domain" description="Alpha-glycerophosphate oxidase C-terminal" evidence="8">
    <location>
        <begin position="390"/>
        <end position="501"/>
    </location>
</feature>
<keyword evidence="3 6" id="KW-0285">Flavoprotein</keyword>
<evidence type="ECO:0000256" key="6">
    <source>
        <dbReference type="RuleBase" id="RU361217"/>
    </source>
</evidence>
<dbReference type="GO" id="GO:0046168">
    <property type="term" value="P:glycerol-3-phosphate catabolic process"/>
    <property type="evidence" value="ECO:0007669"/>
    <property type="project" value="TreeGrafter"/>
</dbReference>
<dbReference type="Gene3D" id="3.50.50.60">
    <property type="entry name" value="FAD/NAD(P)-binding domain"/>
    <property type="match status" value="1"/>
</dbReference>
<dbReference type="PANTHER" id="PTHR11985:SF15">
    <property type="entry name" value="GLYCEROL-3-PHOSPHATE DEHYDROGENASE, MITOCHONDRIAL"/>
    <property type="match status" value="1"/>
</dbReference>
<dbReference type="PANTHER" id="PTHR11985">
    <property type="entry name" value="GLYCEROL-3-PHOSPHATE DEHYDROGENASE"/>
    <property type="match status" value="1"/>
</dbReference>
<dbReference type="NCBIfam" id="NF009906">
    <property type="entry name" value="PRK13369.1"/>
    <property type="match status" value="1"/>
</dbReference>
<organism evidence="9 10">
    <name type="scientific">Edaphosphingomonas laterariae</name>
    <dbReference type="NCBI Taxonomy" id="861865"/>
    <lineage>
        <taxon>Bacteria</taxon>
        <taxon>Pseudomonadati</taxon>
        <taxon>Pseudomonadota</taxon>
        <taxon>Alphaproteobacteria</taxon>
        <taxon>Sphingomonadales</taxon>
        <taxon>Rhizorhabdaceae</taxon>
        <taxon>Edaphosphingomonas</taxon>
    </lineage>
</organism>
<keyword evidence="5 6" id="KW-0560">Oxidoreductase</keyword>
<gene>
    <name evidence="9" type="ORF">SAMN06295912_10287</name>
</gene>
<dbReference type="AlphaFoldDB" id="A0A239CBB3"/>
<dbReference type="SUPFAM" id="SSF54373">
    <property type="entry name" value="FAD-linked reductases, C-terminal domain"/>
    <property type="match status" value="1"/>
</dbReference>
<dbReference type="EC" id="1.1.5.3" evidence="6"/>
<dbReference type="PROSITE" id="PS00978">
    <property type="entry name" value="FAD_G3PDH_2"/>
    <property type="match status" value="1"/>
</dbReference>
<dbReference type="PROSITE" id="PS00977">
    <property type="entry name" value="FAD_G3PDH_1"/>
    <property type="match status" value="1"/>
</dbReference>
<sequence>MGAGALSMDQPFDLLIVGGGINGVGIARDAAGRGLKVLLVEQDDLASHTSSASTKLIHGGLRYLEHYEFRLVRESLIERERLMRIAPHIIRPLEFVLPHHRGSRPAWMVRLGLFLYDHLGGRDALPGSASVALRGTARGAGLKPEIAKGFTYSDCRVDDARLVVLNAIDARERGADIRTRTRFVEAARDGDVWIATLADSETGARSVARAQHIVNVAGPWVDKVLGSVAGAAAERAPRLVKGSHIVVPRMFPGEHAFILQNADKRIVFAIPYEGDFTLVGTTDIAVGSADAARIDDDEIAYLCTSVNDWFATPITPADIVWSYAGVRPLYDDGSDSASAVTRDYVMKLGTGEGPQLLSIFGGKLTTYRKLAEHALEKLEPFVTMTRGPWTDCEPLPGGDMADGDFAAFMRAVRARWPFLPAALAERMGRAYGTRIADLLGEARSLADLGADLGGGLHEREVSYLVEQEYARTADDILWRRSKLGLNLSADAARRLTEYLAREKAHV</sequence>
<dbReference type="Pfam" id="PF01266">
    <property type="entry name" value="DAO"/>
    <property type="match status" value="1"/>
</dbReference>
<evidence type="ECO:0000256" key="1">
    <source>
        <dbReference type="ARBA" id="ARBA00001974"/>
    </source>
</evidence>
<dbReference type="InterPro" id="IPR031656">
    <property type="entry name" value="DAO_C"/>
</dbReference>
<keyword evidence="4" id="KW-0274">FAD</keyword>
<protein>
    <recommendedName>
        <fullName evidence="6">Glycerol-3-phosphate dehydrogenase</fullName>
        <ecNumber evidence="6">1.1.5.3</ecNumber>
    </recommendedName>
</protein>
<evidence type="ECO:0000256" key="3">
    <source>
        <dbReference type="ARBA" id="ARBA00022630"/>
    </source>
</evidence>
<name>A0A239CBB3_9SPHN</name>
<dbReference type="Proteomes" id="UP000198281">
    <property type="component" value="Unassembled WGS sequence"/>
</dbReference>
<accession>A0A239CBB3</accession>
<evidence type="ECO:0000256" key="4">
    <source>
        <dbReference type="ARBA" id="ARBA00022827"/>
    </source>
</evidence>
<evidence type="ECO:0000313" key="10">
    <source>
        <dbReference type="Proteomes" id="UP000198281"/>
    </source>
</evidence>
<keyword evidence="10" id="KW-1185">Reference proteome</keyword>
<feature type="domain" description="FAD dependent oxidoreductase" evidence="7">
    <location>
        <begin position="13"/>
        <end position="368"/>
    </location>
</feature>
<evidence type="ECO:0000259" key="7">
    <source>
        <dbReference type="Pfam" id="PF01266"/>
    </source>
</evidence>
<comment type="similarity">
    <text evidence="2 6">Belongs to the FAD-dependent glycerol-3-phosphate dehydrogenase family.</text>
</comment>
<evidence type="ECO:0000256" key="5">
    <source>
        <dbReference type="ARBA" id="ARBA00023002"/>
    </source>
</evidence>
<reference evidence="10" key="1">
    <citation type="submission" date="2017-06" db="EMBL/GenBank/DDBJ databases">
        <authorList>
            <person name="Varghese N."/>
            <person name="Submissions S."/>
        </authorList>
    </citation>
    <scope>NUCLEOTIDE SEQUENCE [LARGE SCALE GENOMIC DNA]</scope>
    <source>
        <strain evidence="10">LNB2</strain>
    </source>
</reference>
<dbReference type="SUPFAM" id="SSF51905">
    <property type="entry name" value="FAD/NAD(P)-binding domain"/>
    <property type="match status" value="1"/>
</dbReference>
<dbReference type="Pfam" id="PF16901">
    <property type="entry name" value="DAO_C"/>
    <property type="match status" value="1"/>
</dbReference>
<dbReference type="InterPro" id="IPR038299">
    <property type="entry name" value="DAO_C_sf"/>
</dbReference>
<dbReference type="InterPro" id="IPR000447">
    <property type="entry name" value="G3P_DH_FAD-dep"/>
</dbReference>